<accession>A0A8S1NTF9</accession>
<evidence type="ECO:0000259" key="2">
    <source>
        <dbReference type="PROSITE" id="PS50086"/>
    </source>
</evidence>
<organism evidence="3 4">
    <name type="scientific">Paramecium sonneborni</name>
    <dbReference type="NCBI Taxonomy" id="65129"/>
    <lineage>
        <taxon>Eukaryota</taxon>
        <taxon>Sar</taxon>
        <taxon>Alveolata</taxon>
        <taxon>Ciliophora</taxon>
        <taxon>Intramacronucleata</taxon>
        <taxon>Oligohymenophorea</taxon>
        <taxon>Peniculida</taxon>
        <taxon>Parameciidae</taxon>
        <taxon>Paramecium</taxon>
    </lineage>
</organism>
<dbReference type="InterPro" id="IPR000195">
    <property type="entry name" value="Rab-GAP-TBC_dom"/>
</dbReference>
<comment type="caution">
    <text evidence="3">The sequence shown here is derived from an EMBL/GenBank/DDBJ whole genome shotgun (WGS) entry which is preliminary data.</text>
</comment>
<dbReference type="PANTHER" id="PTHR22957">
    <property type="entry name" value="TBC1 DOMAIN FAMILY MEMBER GTPASE-ACTIVATING PROTEIN"/>
    <property type="match status" value="1"/>
</dbReference>
<keyword evidence="1" id="KW-0732">Signal</keyword>
<dbReference type="OrthoDB" id="288404at2759"/>
<dbReference type="GO" id="GO:0006886">
    <property type="term" value="P:intracellular protein transport"/>
    <property type="evidence" value="ECO:0007669"/>
    <property type="project" value="TreeGrafter"/>
</dbReference>
<dbReference type="GO" id="GO:0005096">
    <property type="term" value="F:GTPase activator activity"/>
    <property type="evidence" value="ECO:0007669"/>
    <property type="project" value="TreeGrafter"/>
</dbReference>
<feature type="signal peptide" evidence="1">
    <location>
        <begin position="1"/>
        <end position="28"/>
    </location>
</feature>
<evidence type="ECO:0000313" key="4">
    <source>
        <dbReference type="Proteomes" id="UP000692954"/>
    </source>
</evidence>
<dbReference type="Proteomes" id="UP000692954">
    <property type="component" value="Unassembled WGS sequence"/>
</dbReference>
<dbReference type="PROSITE" id="PS50086">
    <property type="entry name" value="TBC_RABGAP"/>
    <property type="match status" value="1"/>
</dbReference>
<sequence>MSDVFEELVQKMSLKCLLILQLLSQLYAIPNKMVQDFEKPQRVCDYCYRDYLYYQCLIKEQRIQWNTKSLLLCKFLGEQKRIIKIQQPLELSEKQNIEKDILNGRSDSHLLNYSIREFVTQCQQGLKIEQIRNSIMRVLELFVANNPTIGYCQGMNLIAIICLCLADEEGAFHIMDQLFSTIVPQRFYSSSSGAYLIGYYAEVYFLQEIIQINKFKDWQILMQFIELQGPSLLLTLMIQVLNISSLLVTWIQMFQIQSFIPIDKALLYTLQTATLKNIDLMVQFILNNITQKQVALGQIMILISSINQKKSQILKLTKLPPYKQILKRIAQIQIKMQYINNINKE</sequence>
<dbReference type="Pfam" id="PF00566">
    <property type="entry name" value="RabGAP-TBC"/>
    <property type="match status" value="1"/>
</dbReference>
<dbReference type="AlphaFoldDB" id="A0A8S1NTF9"/>
<dbReference type="EMBL" id="CAJJDN010000059">
    <property type="protein sequence ID" value="CAD8092743.1"/>
    <property type="molecule type" value="Genomic_DNA"/>
</dbReference>
<proteinExistence type="predicted"/>
<reference evidence="3" key="1">
    <citation type="submission" date="2021-01" db="EMBL/GenBank/DDBJ databases">
        <authorList>
            <consortium name="Genoscope - CEA"/>
            <person name="William W."/>
        </authorList>
    </citation>
    <scope>NUCLEOTIDE SEQUENCE</scope>
</reference>
<name>A0A8S1NTF9_9CILI</name>
<feature type="domain" description="Rab-GAP TBC" evidence="2">
    <location>
        <begin position="1"/>
        <end position="277"/>
    </location>
</feature>
<feature type="chain" id="PRO_5035885127" description="Rab-GAP TBC domain-containing protein" evidence="1">
    <location>
        <begin position="29"/>
        <end position="345"/>
    </location>
</feature>
<dbReference type="PANTHER" id="PTHR22957:SF27">
    <property type="entry name" value="TBC1 DOMAIN FAMILY MEMBER 13"/>
    <property type="match status" value="1"/>
</dbReference>
<gene>
    <name evidence="3" type="ORF">PSON_ATCC_30995.1.T0590227</name>
</gene>
<keyword evidence="4" id="KW-1185">Reference proteome</keyword>
<evidence type="ECO:0000256" key="1">
    <source>
        <dbReference type="SAM" id="SignalP"/>
    </source>
</evidence>
<evidence type="ECO:0000313" key="3">
    <source>
        <dbReference type="EMBL" id="CAD8092743.1"/>
    </source>
</evidence>
<protein>
    <recommendedName>
        <fullName evidence="2">Rab-GAP TBC domain-containing protein</fullName>
    </recommendedName>
</protein>